<feature type="transmembrane region" description="Helical" evidence="1">
    <location>
        <begin position="6"/>
        <end position="30"/>
    </location>
</feature>
<reference evidence="2 3" key="1">
    <citation type="submission" date="2020-08" db="EMBL/GenBank/DDBJ databases">
        <title>Genomic Encyclopedia of Type Strains, Phase IV (KMG-IV): sequencing the most valuable type-strain genomes for metagenomic binning, comparative biology and taxonomic classification.</title>
        <authorList>
            <person name="Goeker M."/>
        </authorList>
    </citation>
    <scope>NUCLEOTIDE SEQUENCE [LARGE SCALE GENOMIC DNA]</scope>
    <source>
        <strain evidence="2 3">DSM 25620</strain>
    </source>
</reference>
<dbReference type="InterPro" id="IPR014456">
    <property type="entry name" value="UCP010244_IM"/>
</dbReference>
<gene>
    <name evidence="2" type="ORF">HNQ68_000050</name>
</gene>
<evidence type="ECO:0000256" key="1">
    <source>
        <dbReference type="SAM" id="Phobius"/>
    </source>
</evidence>
<organism evidence="2 3">
    <name type="scientific">Pseudochrobactrum saccharolyticum</name>
    <dbReference type="NCBI Taxonomy" id="354352"/>
    <lineage>
        <taxon>Bacteria</taxon>
        <taxon>Pseudomonadati</taxon>
        <taxon>Pseudomonadota</taxon>
        <taxon>Alphaproteobacteria</taxon>
        <taxon>Hyphomicrobiales</taxon>
        <taxon>Brucellaceae</taxon>
        <taxon>Pseudochrobactrum</taxon>
    </lineage>
</organism>
<protein>
    <submittedName>
        <fullName evidence="2">Putative membrane protein</fullName>
    </submittedName>
</protein>
<dbReference type="RefSeq" id="WP_151158168.1">
    <property type="nucleotide sequence ID" value="NZ_JACHIL010000001.1"/>
</dbReference>
<proteinExistence type="predicted"/>
<keyword evidence="1" id="KW-1133">Transmembrane helix</keyword>
<keyword evidence="3" id="KW-1185">Reference proteome</keyword>
<comment type="caution">
    <text evidence="2">The sequence shown here is derived from an EMBL/GenBank/DDBJ whole genome shotgun (WGS) entry which is preliminary data.</text>
</comment>
<keyword evidence="1" id="KW-0812">Transmembrane</keyword>
<accession>A0A7W8AFU9</accession>
<keyword evidence="1" id="KW-0472">Membrane</keyword>
<dbReference type="AlphaFoldDB" id="A0A7W8AFU9"/>
<name>A0A7W8AFU9_9HYPH</name>
<evidence type="ECO:0000313" key="3">
    <source>
        <dbReference type="Proteomes" id="UP000531231"/>
    </source>
</evidence>
<sequence>MRHSLLQFLYAITLGLIGAAIVHIAIILLVPDDASETLWKRVEALGPAESFHRLEGANWAKRRDPLMRSAACRFDLTNGPVHISAVGKVPFWSLAIYNHTGDITFSLNDQVSPATDLLLVSPLQKILLEQSIPQQLEQSVLITQSVNEAIAVLRVFEPDATWRDEVGEFLKSAECMSVSIEN</sequence>
<dbReference type="EMBL" id="JACHIL010000001">
    <property type="protein sequence ID" value="MBB5089538.1"/>
    <property type="molecule type" value="Genomic_DNA"/>
</dbReference>
<evidence type="ECO:0000313" key="2">
    <source>
        <dbReference type="EMBL" id="MBB5089538.1"/>
    </source>
</evidence>
<dbReference type="Proteomes" id="UP000531231">
    <property type="component" value="Unassembled WGS sequence"/>
</dbReference>
<dbReference type="PIRSF" id="PIRSF010244">
    <property type="entry name" value="UCP010244_imp"/>
    <property type="match status" value="1"/>
</dbReference>